<feature type="domain" description="NarG-like" evidence="8">
    <location>
        <begin position="44"/>
        <end position="113"/>
    </location>
</feature>
<comment type="subcellular location">
    <subcellularLocation>
        <location evidence="1">Cell membrane</location>
        <topology evidence="1">Multi-pass membrane protein</topology>
    </subcellularLocation>
</comment>
<name>A0A9X3WJA5_9BACI</name>
<feature type="transmembrane region" description="Helical" evidence="7">
    <location>
        <begin position="110"/>
        <end position="129"/>
    </location>
</feature>
<dbReference type="GO" id="GO:0016491">
    <property type="term" value="F:oxidoreductase activity"/>
    <property type="evidence" value="ECO:0007669"/>
    <property type="project" value="UniProtKB-KW"/>
</dbReference>
<proteinExistence type="predicted"/>
<evidence type="ECO:0000313" key="10">
    <source>
        <dbReference type="Proteomes" id="UP001145072"/>
    </source>
</evidence>
<keyword evidence="2" id="KW-1003">Cell membrane</keyword>
<evidence type="ECO:0000256" key="4">
    <source>
        <dbReference type="ARBA" id="ARBA00022989"/>
    </source>
</evidence>
<gene>
    <name evidence="9" type="ORF">NC661_11925</name>
</gene>
<reference evidence="9" key="1">
    <citation type="submission" date="2022-06" db="EMBL/GenBank/DDBJ databases">
        <title>Aquibacillus sp. a new bacterium isolated from soil saline samples.</title>
        <authorList>
            <person name="Galisteo C."/>
            <person name="De La Haba R."/>
            <person name="Sanchez-Porro C."/>
            <person name="Ventosa A."/>
        </authorList>
    </citation>
    <scope>NUCLEOTIDE SEQUENCE</scope>
    <source>
        <strain evidence="9">JCM 12387</strain>
    </source>
</reference>
<accession>A0A9X3WJA5</accession>
<keyword evidence="10" id="KW-1185">Reference proteome</keyword>
<evidence type="ECO:0000256" key="2">
    <source>
        <dbReference type="ARBA" id="ARBA00022475"/>
    </source>
</evidence>
<dbReference type="Gene3D" id="1.20.950.20">
    <property type="entry name" value="Transmembrane di-heme cytochromes, Chain C"/>
    <property type="match status" value="1"/>
</dbReference>
<protein>
    <submittedName>
        <fullName evidence="9">Respiratory nitrate reductase subunit gamma</fullName>
    </submittedName>
</protein>
<keyword evidence="5" id="KW-0560">Oxidoreductase</keyword>
<dbReference type="InterPro" id="IPR023234">
    <property type="entry name" value="NarG-like_domain"/>
</dbReference>
<feature type="transmembrane region" description="Helical" evidence="7">
    <location>
        <begin position="80"/>
        <end position="103"/>
    </location>
</feature>
<dbReference type="EMBL" id="JAMQJZ010000008">
    <property type="protein sequence ID" value="MDC3421077.1"/>
    <property type="molecule type" value="Genomic_DNA"/>
</dbReference>
<comment type="caution">
    <text evidence="9">The sequence shown here is derived from an EMBL/GenBank/DDBJ whole genome shotgun (WGS) entry which is preliminary data.</text>
</comment>
<evidence type="ECO:0000256" key="3">
    <source>
        <dbReference type="ARBA" id="ARBA00022692"/>
    </source>
</evidence>
<dbReference type="Proteomes" id="UP001145072">
    <property type="component" value="Unassembled WGS sequence"/>
</dbReference>
<feature type="transmembrane region" description="Helical" evidence="7">
    <location>
        <begin position="38"/>
        <end position="60"/>
    </location>
</feature>
<evidence type="ECO:0000256" key="7">
    <source>
        <dbReference type="SAM" id="Phobius"/>
    </source>
</evidence>
<keyword evidence="6 7" id="KW-0472">Membrane</keyword>
<organism evidence="9 10">
    <name type="scientific">Aquibacillus koreensis</name>
    <dbReference type="NCBI Taxonomy" id="279446"/>
    <lineage>
        <taxon>Bacteria</taxon>
        <taxon>Bacillati</taxon>
        <taxon>Bacillota</taxon>
        <taxon>Bacilli</taxon>
        <taxon>Bacillales</taxon>
        <taxon>Bacillaceae</taxon>
        <taxon>Aquibacillus</taxon>
    </lineage>
</organism>
<feature type="transmembrane region" description="Helical" evidence="7">
    <location>
        <begin position="6"/>
        <end position="26"/>
    </location>
</feature>
<evidence type="ECO:0000256" key="1">
    <source>
        <dbReference type="ARBA" id="ARBA00004651"/>
    </source>
</evidence>
<dbReference type="RefSeq" id="WP_259867713.1">
    <property type="nucleotide sequence ID" value="NZ_JAMQJZ010000008.1"/>
</dbReference>
<dbReference type="Pfam" id="PF02665">
    <property type="entry name" value="Nitrate_red_gam"/>
    <property type="match status" value="1"/>
</dbReference>
<evidence type="ECO:0000313" key="9">
    <source>
        <dbReference type="EMBL" id="MDC3421077.1"/>
    </source>
</evidence>
<dbReference type="AlphaFoldDB" id="A0A9X3WJA5"/>
<evidence type="ECO:0000256" key="5">
    <source>
        <dbReference type="ARBA" id="ARBA00023002"/>
    </source>
</evidence>
<dbReference type="GO" id="GO:0005886">
    <property type="term" value="C:plasma membrane"/>
    <property type="evidence" value="ECO:0007669"/>
    <property type="project" value="UniProtKB-SubCell"/>
</dbReference>
<evidence type="ECO:0000256" key="6">
    <source>
        <dbReference type="ARBA" id="ARBA00023136"/>
    </source>
</evidence>
<dbReference type="InterPro" id="IPR036197">
    <property type="entry name" value="NarG-like_sf"/>
</dbReference>
<keyword evidence="3 7" id="KW-0812">Transmembrane</keyword>
<evidence type="ECO:0000259" key="8">
    <source>
        <dbReference type="Pfam" id="PF02665"/>
    </source>
</evidence>
<sequence length="157" mass="17551">MNIIQLLIWVVLPLSSMAIFLMGLIWQYKSKESYQKGLKNMFCVGIGTITLITGLISLNGEVNVVHWMVELFSLHSTGKLMATTSLLFQIHILSLCGLLIILPFTQYIKLFNIIASVIFTGVMAVITFTKVSLVELTGRVVGIKHHIKTKPEAVKEF</sequence>
<dbReference type="SUPFAM" id="SSF103501">
    <property type="entry name" value="Respiratory nitrate reductase 1 gamma chain"/>
    <property type="match status" value="1"/>
</dbReference>
<keyword evidence="4 7" id="KW-1133">Transmembrane helix</keyword>